<dbReference type="Proteomes" id="UP001321760">
    <property type="component" value="Unassembled WGS sequence"/>
</dbReference>
<name>A0AAV9GX73_9PEZI</name>
<organism evidence="1 2">
    <name type="scientific">Podospora aff. communis PSN243</name>
    <dbReference type="NCBI Taxonomy" id="3040156"/>
    <lineage>
        <taxon>Eukaryota</taxon>
        <taxon>Fungi</taxon>
        <taxon>Dikarya</taxon>
        <taxon>Ascomycota</taxon>
        <taxon>Pezizomycotina</taxon>
        <taxon>Sordariomycetes</taxon>
        <taxon>Sordariomycetidae</taxon>
        <taxon>Sordariales</taxon>
        <taxon>Podosporaceae</taxon>
        <taxon>Podospora</taxon>
    </lineage>
</organism>
<proteinExistence type="predicted"/>
<keyword evidence="2" id="KW-1185">Reference proteome</keyword>
<sequence length="291" mass="32349">MSPGHAGVDGREAILDEYYYLVHDCTRRRLTMASDKLRAFSGLAERAHRAVGGTYLAGLWPNGIKRSLLFHILLSEDHKPAPTNTEYRAPSWSWASLDCPVQFFNDVDGSSAFGLELISHDVRLRSNDNPYGEVTGASLVAKGIIIPLFRSTETFMAGGFFPHEGWSRFDHAQTTKGDRVAEGPSTHERRWVPVIDSSTRGCHIVECGIELGDIEAETEEADVKIDPQSYSYTEHVGLFVASGSWGDLYFLILEPVAGEGPLAFRRAGFLNMPAHEMEWVSELTKQTVKLF</sequence>
<evidence type="ECO:0000313" key="1">
    <source>
        <dbReference type="EMBL" id="KAK4452592.1"/>
    </source>
</evidence>
<protein>
    <submittedName>
        <fullName evidence="1">Uncharacterized protein</fullName>
    </submittedName>
</protein>
<dbReference type="PANTHER" id="PTHR33112">
    <property type="entry name" value="DOMAIN PROTEIN, PUTATIVE-RELATED"/>
    <property type="match status" value="1"/>
</dbReference>
<gene>
    <name evidence="1" type="ORF">QBC34DRAFT_422797</name>
</gene>
<evidence type="ECO:0000313" key="2">
    <source>
        <dbReference type="Proteomes" id="UP001321760"/>
    </source>
</evidence>
<dbReference type="AlphaFoldDB" id="A0AAV9GX73"/>
<reference evidence="1" key="2">
    <citation type="submission" date="2023-05" db="EMBL/GenBank/DDBJ databases">
        <authorList>
            <consortium name="Lawrence Berkeley National Laboratory"/>
            <person name="Steindorff A."/>
            <person name="Hensen N."/>
            <person name="Bonometti L."/>
            <person name="Westerberg I."/>
            <person name="Brannstrom I.O."/>
            <person name="Guillou S."/>
            <person name="Cros-Aarteil S."/>
            <person name="Calhoun S."/>
            <person name="Haridas S."/>
            <person name="Kuo A."/>
            <person name="Mondo S."/>
            <person name="Pangilinan J."/>
            <person name="Riley R."/>
            <person name="Labutti K."/>
            <person name="Andreopoulos B."/>
            <person name="Lipzen A."/>
            <person name="Chen C."/>
            <person name="Yanf M."/>
            <person name="Daum C."/>
            <person name="Ng V."/>
            <person name="Clum A."/>
            <person name="Ohm R."/>
            <person name="Martin F."/>
            <person name="Silar P."/>
            <person name="Natvig D."/>
            <person name="Lalanne C."/>
            <person name="Gautier V."/>
            <person name="Ament-Velasquez S.L."/>
            <person name="Kruys A."/>
            <person name="Hutchinson M.I."/>
            <person name="Powell A.J."/>
            <person name="Barry K."/>
            <person name="Miller A.N."/>
            <person name="Grigoriev I.V."/>
            <person name="Debuchy R."/>
            <person name="Gladieux P."/>
            <person name="Thoren M.H."/>
            <person name="Johannesson H."/>
        </authorList>
    </citation>
    <scope>NUCLEOTIDE SEQUENCE</scope>
    <source>
        <strain evidence="1">PSN243</strain>
    </source>
</reference>
<reference evidence="1" key="1">
    <citation type="journal article" date="2023" name="Mol. Phylogenet. Evol.">
        <title>Genome-scale phylogeny and comparative genomics of the fungal order Sordariales.</title>
        <authorList>
            <person name="Hensen N."/>
            <person name="Bonometti L."/>
            <person name="Westerberg I."/>
            <person name="Brannstrom I.O."/>
            <person name="Guillou S."/>
            <person name="Cros-Aarteil S."/>
            <person name="Calhoun S."/>
            <person name="Haridas S."/>
            <person name="Kuo A."/>
            <person name="Mondo S."/>
            <person name="Pangilinan J."/>
            <person name="Riley R."/>
            <person name="LaButti K."/>
            <person name="Andreopoulos B."/>
            <person name="Lipzen A."/>
            <person name="Chen C."/>
            <person name="Yan M."/>
            <person name="Daum C."/>
            <person name="Ng V."/>
            <person name="Clum A."/>
            <person name="Steindorff A."/>
            <person name="Ohm R.A."/>
            <person name="Martin F."/>
            <person name="Silar P."/>
            <person name="Natvig D.O."/>
            <person name="Lalanne C."/>
            <person name="Gautier V."/>
            <person name="Ament-Velasquez S.L."/>
            <person name="Kruys A."/>
            <person name="Hutchinson M.I."/>
            <person name="Powell A.J."/>
            <person name="Barry K."/>
            <person name="Miller A.N."/>
            <person name="Grigoriev I.V."/>
            <person name="Debuchy R."/>
            <person name="Gladieux P."/>
            <person name="Hiltunen Thoren M."/>
            <person name="Johannesson H."/>
        </authorList>
    </citation>
    <scope>NUCLEOTIDE SEQUENCE</scope>
    <source>
        <strain evidence="1">PSN243</strain>
    </source>
</reference>
<dbReference type="EMBL" id="MU865923">
    <property type="protein sequence ID" value="KAK4452592.1"/>
    <property type="molecule type" value="Genomic_DNA"/>
</dbReference>
<accession>A0AAV9GX73</accession>
<comment type="caution">
    <text evidence="1">The sequence shown here is derived from an EMBL/GenBank/DDBJ whole genome shotgun (WGS) entry which is preliminary data.</text>
</comment>
<dbReference type="PANTHER" id="PTHR33112:SF16">
    <property type="entry name" value="HETEROKARYON INCOMPATIBILITY DOMAIN-CONTAINING PROTEIN"/>
    <property type="match status" value="1"/>
</dbReference>